<gene>
    <name evidence="1" type="ORF">EJD97_012393</name>
</gene>
<feature type="non-terminal residue" evidence="1">
    <location>
        <position position="1"/>
    </location>
</feature>
<dbReference type="EMBL" id="RXGB01031614">
    <property type="protein sequence ID" value="TMW81054.1"/>
    <property type="molecule type" value="Genomic_DNA"/>
</dbReference>
<proteinExistence type="predicted"/>
<sequence>RRTSLFLVVDRRLSLSRRRSSTASLPPLSFSLSVDPLALLSLSTLAISVDPRSLSTFSLRRQVSHHQLARRRQLASRHQLQRLRSSTAPPSPGKFIYFGYSNFQLL</sequence>
<protein>
    <submittedName>
        <fullName evidence="1">Uncharacterized protein</fullName>
    </submittedName>
</protein>
<dbReference type="AlphaFoldDB" id="A0A6N2AI15"/>
<name>A0A6N2AI15_SOLCI</name>
<evidence type="ECO:0000313" key="1">
    <source>
        <dbReference type="EMBL" id="TMW81054.1"/>
    </source>
</evidence>
<reference evidence="1" key="1">
    <citation type="submission" date="2019-05" db="EMBL/GenBank/DDBJ databases">
        <title>The de novo reference genome and transcriptome assemblies of the wild tomato species Solanum chilense.</title>
        <authorList>
            <person name="Stam R."/>
            <person name="Nosenko T."/>
            <person name="Hoerger A.C."/>
            <person name="Stephan W."/>
            <person name="Seidel M.A."/>
            <person name="Kuhn J.M.M."/>
            <person name="Haberer G."/>
            <person name="Tellier A."/>
        </authorList>
    </citation>
    <scope>NUCLEOTIDE SEQUENCE</scope>
    <source>
        <tissue evidence="1">Mature leaves</tissue>
    </source>
</reference>
<organism evidence="1">
    <name type="scientific">Solanum chilense</name>
    <name type="common">Tomato</name>
    <name type="synonym">Lycopersicon chilense</name>
    <dbReference type="NCBI Taxonomy" id="4083"/>
    <lineage>
        <taxon>Eukaryota</taxon>
        <taxon>Viridiplantae</taxon>
        <taxon>Streptophyta</taxon>
        <taxon>Embryophyta</taxon>
        <taxon>Tracheophyta</taxon>
        <taxon>Spermatophyta</taxon>
        <taxon>Magnoliopsida</taxon>
        <taxon>eudicotyledons</taxon>
        <taxon>Gunneridae</taxon>
        <taxon>Pentapetalae</taxon>
        <taxon>asterids</taxon>
        <taxon>lamiids</taxon>
        <taxon>Solanales</taxon>
        <taxon>Solanaceae</taxon>
        <taxon>Solanoideae</taxon>
        <taxon>Solaneae</taxon>
        <taxon>Solanum</taxon>
        <taxon>Solanum subgen. Lycopersicon</taxon>
    </lineage>
</organism>
<comment type="caution">
    <text evidence="1">The sequence shown here is derived from an EMBL/GenBank/DDBJ whole genome shotgun (WGS) entry which is preliminary data.</text>
</comment>
<accession>A0A6N2AI15</accession>
<feature type="non-terminal residue" evidence="1">
    <location>
        <position position="106"/>
    </location>
</feature>